<comment type="subcellular location">
    <subcellularLocation>
        <location evidence="1">Membrane</location>
        <topology evidence="1">Multi-pass membrane protein</topology>
    </subcellularLocation>
</comment>
<dbReference type="STRING" id="156994.SAMN04488028_10689"/>
<dbReference type="RefSeq" id="WP_073123763.1">
    <property type="nucleotide sequence ID" value="NZ_FRAA01000006.1"/>
</dbReference>
<feature type="coiled-coil region" evidence="5">
    <location>
        <begin position="236"/>
        <end position="270"/>
    </location>
</feature>
<dbReference type="Proteomes" id="UP000184474">
    <property type="component" value="Unassembled WGS sequence"/>
</dbReference>
<evidence type="ECO:0000256" key="1">
    <source>
        <dbReference type="ARBA" id="ARBA00004141"/>
    </source>
</evidence>
<dbReference type="EMBL" id="FRAA01000006">
    <property type="protein sequence ID" value="SHK57698.1"/>
    <property type="molecule type" value="Genomic_DNA"/>
</dbReference>
<reference evidence="9" key="1">
    <citation type="submission" date="2016-11" db="EMBL/GenBank/DDBJ databases">
        <authorList>
            <person name="Varghese N."/>
            <person name="Submissions S."/>
        </authorList>
    </citation>
    <scope>NUCLEOTIDE SEQUENCE [LARGE SCALE GENOMIC DNA]</scope>
    <source>
        <strain evidence="9">DSM 26134</strain>
    </source>
</reference>
<accession>A0A1M6TLP4</accession>
<evidence type="ECO:0000313" key="8">
    <source>
        <dbReference type="EMBL" id="SHK57698.1"/>
    </source>
</evidence>
<name>A0A1M6TLP4_REIAG</name>
<evidence type="ECO:0000256" key="5">
    <source>
        <dbReference type="SAM" id="Coils"/>
    </source>
</evidence>
<keyword evidence="2 6" id="KW-0812">Transmembrane</keyword>
<keyword evidence="5" id="KW-0175">Coiled coil</keyword>
<feature type="transmembrane region" description="Helical" evidence="6">
    <location>
        <begin position="187"/>
        <end position="205"/>
    </location>
</feature>
<protein>
    <submittedName>
        <fullName evidence="8">Type IV pili methyl-accepting chemotaxis transducer N-term</fullName>
    </submittedName>
</protein>
<evidence type="ECO:0000259" key="7">
    <source>
        <dbReference type="Pfam" id="PF13675"/>
    </source>
</evidence>
<organism evidence="8 9">
    <name type="scientific">Reichenbachiella agariperforans</name>
    <dbReference type="NCBI Taxonomy" id="156994"/>
    <lineage>
        <taxon>Bacteria</taxon>
        <taxon>Pseudomonadati</taxon>
        <taxon>Bacteroidota</taxon>
        <taxon>Cytophagia</taxon>
        <taxon>Cytophagales</taxon>
        <taxon>Reichenbachiellaceae</taxon>
        <taxon>Reichenbachiella</taxon>
    </lineage>
</organism>
<gene>
    <name evidence="8" type="ORF">SAMN04488028_10689</name>
</gene>
<feature type="domain" description="NarX-like N-terminal" evidence="7">
    <location>
        <begin position="31"/>
        <end position="124"/>
    </location>
</feature>
<evidence type="ECO:0000313" key="9">
    <source>
        <dbReference type="Proteomes" id="UP000184474"/>
    </source>
</evidence>
<evidence type="ECO:0000256" key="4">
    <source>
        <dbReference type="ARBA" id="ARBA00023136"/>
    </source>
</evidence>
<dbReference type="Pfam" id="PF13675">
    <property type="entry name" value="PilJ"/>
    <property type="match status" value="1"/>
</dbReference>
<evidence type="ECO:0000256" key="3">
    <source>
        <dbReference type="ARBA" id="ARBA00022989"/>
    </source>
</evidence>
<dbReference type="GO" id="GO:0016020">
    <property type="term" value="C:membrane"/>
    <property type="evidence" value="ECO:0007669"/>
    <property type="project" value="UniProtKB-SubCell"/>
</dbReference>
<dbReference type="AlphaFoldDB" id="A0A1M6TLP4"/>
<keyword evidence="3 6" id="KW-1133">Transmembrane helix</keyword>
<keyword evidence="9" id="KW-1185">Reference proteome</keyword>
<proteinExistence type="predicted"/>
<evidence type="ECO:0000256" key="6">
    <source>
        <dbReference type="SAM" id="Phobius"/>
    </source>
</evidence>
<dbReference type="InterPro" id="IPR029095">
    <property type="entry name" value="NarX-like_N"/>
</dbReference>
<keyword evidence="4 6" id="KW-0472">Membrane</keyword>
<evidence type="ECO:0000256" key="2">
    <source>
        <dbReference type="ARBA" id="ARBA00022692"/>
    </source>
</evidence>
<sequence>MKKLSVQYLLFLGVLTVAIVASQILIQKAIADSKTDSRIINISGRQRMLSQKITKAALKLQSCKTREDFYAVKLELTTAADLWAESHDALQHGNANIDVSEMNASPILISLFSNIQPYYDSIIGAVGNIRTLGFSSSIRGSEKDTLVKSIKTISDNEANFLQLMNDITFEHDRLAHQKVEELSTSEYYLLAVALVLIMLEAFFIFRPMFKSAKKKESEISDLHEYVQQSISYLGKSQEGETLINEANETIKKLKSENSRLKTKVKKLKKAQTITNEE</sequence>